<reference evidence="14 15" key="1">
    <citation type="journal article" date="2014" name="PLoS Genet.">
        <title>Analysis of the Phlebiopsis gigantea genome, transcriptome and secretome provides insight into its pioneer colonization strategies of wood.</title>
        <authorList>
            <person name="Hori C."/>
            <person name="Ishida T."/>
            <person name="Igarashi K."/>
            <person name="Samejima M."/>
            <person name="Suzuki H."/>
            <person name="Master E."/>
            <person name="Ferreira P."/>
            <person name="Ruiz-Duenas F.J."/>
            <person name="Held B."/>
            <person name="Canessa P."/>
            <person name="Larrondo L.F."/>
            <person name="Schmoll M."/>
            <person name="Druzhinina I.S."/>
            <person name="Kubicek C.P."/>
            <person name="Gaskell J.A."/>
            <person name="Kersten P."/>
            <person name="St John F."/>
            <person name="Glasner J."/>
            <person name="Sabat G."/>
            <person name="Splinter BonDurant S."/>
            <person name="Syed K."/>
            <person name="Yadav J."/>
            <person name="Mgbeahuruike A.C."/>
            <person name="Kovalchuk A."/>
            <person name="Asiegbu F.O."/>
            <person name="Lackner G."/>
            <person name="Hoffmeister D."/>
            <person name="Rencoret J."/>
            <person name="Gutierrez A."/>
            <person name="Sun H."/>
            <person name="Lindquist E."/>
            <person name="Barry K."/>
            <person name="Riley R."/>
            <person name="Grigoriev I.V."/>
            <person name="Henrissat B."/>
            <person name="Kues U."/>
            <person name="Berka R.M."/>
            <person name="Martinez A.T."/>
            <person name="Covert S.F."/>
            <person name="Blanchette R.A."/>
            <person name="Cullen D."/>
        </authorList>
    </citation>
    <scope>NUCLEOTIDE SEQUENCE [LARGE SCALE GENOMIC DNA]</scope>
    <source>
        <strain evidence="14 15">11061_1 CR5-6</strain>
    </source>
</reference>
<comment type="subcellular location">
    <subcellularLocation>
        <location evidence="1">Endoplasmic reticulum membrane</location>
        <topology evidence="1">Peripheral membrane protein</topology>
    </subcellularLocation>
    <subcellularLocation>
        <location evidence="2">Preautophagosomal structure membrane</location>
        <topology evidence="2">Peripheral membrane protein</topology>
    </subcellularLocation>
</comment>
<keyword evidence="5" id="KW-0813">Transport</keyword>
<dbReference type="PANTHER" id="PTHR13190:SF1">
    <property type="entry name" value="AUTOPHAGY-RELATED 2, ISOFORM A"/>
    <property type="match status" value="1"/>
</dbReference>
<evidence type="ECO:0000313" key="15">
    <source>
        <dbReference type="Proteomes" id="UP000053257"/>
    </source>
</evidence>
<feature type="region of interest" description="Disordered" evidence="13">
    <location>
        <begin position="1652"/>
        <end position="1684"/>
    </location>
</feature>
<keyword evidence="7" id="KW-0072">Autophagy</keyword>
<proteinExistence type="inferred from homology"/>
<evidence type="ECO:0000256" key="12">
    <source>
        <dbReference type="ARBA" id="ARBA00024631"/>
    </source>
</evidence>
<feature type="compositionally biased region" description="Low complexity" evidence="13">
    <location>
        <begin position="686"/>
        <end position="703"/>
    </location>
</feature>
<evidence type="ECO:0000256" key="8">
    <source>
        <dbReference type="ARBA" id="ARBA00023055"/>
    </source>
</evidence>
<dbReference type="EMBL" id="KN840465">
    <property type="protein sequence ID" value="KIP09539.1"/>
    <property type="molecule type" value="Genomic_DNA"/>
</dbReference>
<dbReference type="GO" id="GO:0061908">
    <property type="term" value="C:phagophore"/>
    <property type="evidence" value="ECO:0007669"/>
    <property type="project" value="TreeGrafter"/>
</dbReference>
<evidence type="ECO:0000256" key="7">
    <source>
        <dbReference type="ARBA" id="ARBA00023006"/>
    </source>
</evidence>
<evidence type="ECO:0000313" key="14">
    <source>
        <dbReference type="EMBL" id="KIP09539.1"/>
    </source>
</evidence>
<evidence type="ECO:0000256" key="9">
    <source>
        <dbReference type="ARBA" id="ARBA00023136"/>
    </source>
</evidence>
<dbReference type="GO" id="GO:0000422">
    <property type="term" value="P:autophagy of mitochondrion"/>
    <property type="evidence" value="ECO:0007669"/>
    <property type="project" value="TreeGrafter"/>
</dbReference>
<comment type="catalytic activity">
    <reaction evidence="12">
        <text>a 1,2-diacyl-sn-glycero-3-phosphocholine(in) = a 1,2-diacyl-sn-glycero-3-phosphocholine(out)</text>
        <dbReference type="Rhea" id="RHEA:38571"/>
        <dbReference type="ChEBI" id="CHEBI:57643"/>
    </reaction>
</comment>
<feature type="region of interest" description="Disordered" evidence="13">
    <location>
        <begin position="374"/>
        <end position="399"/>
    </location>
</feature>
<protein>
    <recommendedName>
        <fullName evidence="4">Autophagy-related protein 2</fullName>
    </recommendedName>
</protein>
<comment type="catalytic activity">
    <reaction evidence="10">
        <text>a 1,2-diacyl-sn-glycero-3-phospho-L-serine(in) = a 1,2-diacyl-sn-glycero-3-phospho-L-serine(out)</text>
        <dbReference type="Rhea" id="RHEA:38663"/>
        <dbReference type="ChEBI" id="CHEBI:57262"/>
    </reaction>
</comment>
<keyword evidence="9" id="KW-0472">Membrane</keyword>
<comment type="catalytic activity">
    <reaction evidence="11">
        <text>a 1,2-diacyl-sn-glycero-3-phosphoethanolamine(in) = a 1,2-diacyl-sn-glycero-3-phosphoethanolamine(out)</text>
        <dbReference type="Rhea" id="RHEA:38895"/>
        <dbReference type="ChEBI" id="CHEBI:64612"/>
    </reaction>
</comment>
<dbReference type="GO" id="GO:0034045">
    <property type="term" value="C:phagophore assembly site membrane"/>
    <property type="evidence" value="ECO:0007669"/>
    <property type="project" value="UniProtKB-SubCell"/>
</dbReference>
<feature type="region of interest" description="Disordered" evidence="13">
    <location>
        <begin position="165"/>
        <end position="192"/>
    </location>
</feature>
<feature type="compositionally biased region" description="Polar residues" evidence="13">
    <location>
        <begin position="708"/>
        <end position="719"/>
    </location>
</feature>
<dbReference type="GO" id="GO:0061709">
    <property type="term" value="P:reticulophagy"/>
    <property type="evidence" value="ECO:0007669"/>
    <property type="project" value="TreeGrafter"/>
</dbReference>
<dbReference type="InterPro" id="IPR026849">
    <property type="entry name" value="ATG2"/>
</dbReference>
<dbReference type="PANTHER" id="PTHR13190">
    <property type="entry name" value="AUTOPHAGY-RELATED 2, ISOFORM A"/>
    <property type="match status" value="1"/>
</dbReference>
<accession>A0A0C3NVV7</accession>
<dbReference type="GO" id="GO:0061723">
    <property type="term" value="P:glycophagy"/>
    <property type="evidence" value="ECO:0007669"/>
    <property type="project" value="TreeGrafter"/>
</dbReference>
<dbReference type="GO" id="GO:0032266">
    <property type="term" value="F:phosphatidylinositol-3-phosphate binding"/>
    <property type="evidence" value="ECO:0007669"/>
    <property type="project" value="TreeGrafter"/>
</dbReference>
<gene>
    <name evidence="14" type="ORF">PHLGIDRAFT_116332</name>
</gene>
<dbReference type="GO" id="GO:0006869">
    <property type="term" value="P:lipid transport"/>
    <property type="evidence" value="ECO:0007669"/>
    <property type="project" value="UniProtKB-KW"/>
</dbReference>
<keyword evidence="8" id="KW-0445">Lipid transport</keyword>
<feature type="region of interest" description="Disordered" evidence="13">
    <location>
        <begin position="672"/>
        <end position="719"/>
    </location>
</feature>
<evidence type="ECO:0000256" key="1">
    <source>
        <dbReference type="ARBA" id="ARBA00004406"/>
    </source>
</evidence>
<evidence type="ECO:0000256" key="13">
    <source>
        <dbReference type="SAM" id="MobiDB-lite"/>
    </source>
</evidence>
<evidence type="ECO:0000256" key="11">
    <source>
        <dbReference type="ARBA" id="ARBA00024615"/>
    </source>
</evidence>
<keyword evidence="15" id="KW-1185">Reference proteome</keyword>
<evidence type="ECO:0000256" key="2">
    <source>
        <dbReference type="ARBA" id="ARBA00004623"/>
    </source>
</evidence>
<evidence type="ECO:0000256" key="3">
    <source>
        <dbReference type="ARBA" id="ARBA00009714"/>
    </source>
</evidence>
<dbReference type="HOGENOM" id="CLU_000795_0_0_1"/>
<sequence length="2105" mass="228989">MSWWTPSWLPSLPSIDFSLPSSIQKRFISFALRQALGHLLKPGQLDVQQVDSQIGSGFVQIRDVELDNKAINALIADLPVQLHDGSVGKVTARIPWPNPLTSTVGLSLESLHLTFIVSATPQQAQNRPSNVADSVASVAESFMHDELDAQEEAALLGSIHSELSGSSESVDPIPGGLDPFLSEDESRAEGEPSGVSIFATLVERLLSRFEFDSTDLKITLVHPEHASFTLNIPTVRYRTEVKDTRTPSSSQVNTSDLSSGVTRSIHISGVTISTRCLRPPSPQPLVPCTSLSASAASFATWTATPGSMTHSPTLPSPTSDTSDLDEEATMLMSQSLAGLPPRPISPSSSVSNSMYQSAVSVAPTERNTTVPTSAFLTNQQQPNSRQSSTISDTHSPPKLDTTEEIEDELLCSLGNEPVVLQMWTPSHARQPSNDVDSPSPSPSLGQLGTPTARSSRRSKNSRPRDPGLVKIDVTISVVALALRAKHVRSVIDLANLWGSHVSSQSRSKQSPPSPSSRPSLQRIDTSLRLRGLVIALLPANVAAPTRKETLSSFFAHPLIPPRSSHGYVRIHLDELSISVSLQPTPSLTVLRLSNHPGNTVTAHASLSELSAFAFVRSDKAELSAVPLMIVDPNLPSQYGLTHVHPHLKEPNSFTELPEFDVLDWTNSANQTTSAKLSAWRTKPQYGRGPSVSSSPRSNPRSPVGIPPLSSTSPYTKGTAIHPSTLQSALTVKVTVTSAPSNQRGGVTGKDPASTVDVEIDVAPLHLFADVSQILEQEGSSERSEVLMFLDEATSSPSPILEQADVLDVSSDEDEELSTPPGTPLARRIYSPLQEERTREQERLRLERLVLEDLDLGFDYGQATQSPPAKLVHSSLKKTARKKHDRLSVTCHVPAIRVEVRAAPHALRQPRSGAIVLDIHGIRLSNRSIPDDRTPELRFADGDGYPQPSHKADDAPVVASAQWTRLLVAYCPPGESKAVSFLSVGPYLQPSTHGVGIPHSDSPLKSQKPPLQPRIAVSQSAPRSLSSISSSSNLITLALTVDIPSVFVKLSKDALDGLQLWADDISRITEAALSSRSPSANNSRDPSLIGSRFFAKTRRSDGSAADSMSTVNAQRTENSKETVIKLSMVALVIDLPRHGSETSLVRPFNVIASDVDVLLEIKPEGKEETVITLGVMDVNILETSPNGSLLTFFSSTTPQDMANHTQAMLKLRFTSFVVANTTAKESRIKLTLYGATFSVHPDIQWINDFVEFAKAPPGVFESVVPSERTVVSAKVVDTSVRVMCPTYPGAMVLHIGEADFSTAVVGNSPESSFHLVIQTLSLFLLDDLQGLKDSTSTHISTMSRLSRAAGNVWKAAGYALLAELGALDFTFTKWINKIHPDIRITVGQCDLRLHLCADTGTAIGAFISDFSSLFTTPADQNIAVSKVKRGPTEIASPMMSGRNLLASIDEQAFRKRVPEVGPAPDMIDDDLPSNPDYLDQSFNASAGLMALDDGVDDEDDFCPEDPTQFSDQTGIVATYGGETIRLLAPEGVHPVEHYFDTLPPDSADESSQYGDTSLKVRMHNGDITVFLYDGYDWERTRRIIEEETKEMKRRLARIRQLLATGQTPDPSVEETNTLLFNSVYIGLEHNVDELEPGALIQAIDAELNEDAETASQSSWQSFKPQQMSPGNPEGRTKHSRKAVTRSKGPCIEFRVQGLAAEVDNHVSHESLASRTLVTVRDLEILDHIKTSTWSKFLTSRRTDSRGNIRETGSNMVRVELRKVHPVVGNPAEEARLRAKILPLRLHVDQDALDFLKKFFSFKDAQNAPAASIEPSEEIFFQQVEVFPVDLKLDYKPRRVDYRALRDGRTIELMNFFHFDGAEMTLRHITLTGITGWARMGDLLNDLWTPDVKATQLVEVISGVAPIRSVVNVGSGVADLVLLPISQYKKDGRVVRGLQKGTTAFVRSTATEAVKLGARLATGTQVILEQAEGVIGGQFKDSVTAEALQIPVSYREVDEQGEDEIPEELISRYADQPSSVREGVVSAYKSLRRNLTSAAQTILAVPMEVYERSGNEGSVRAVVRAVPIAVLKPMIGASEAVSQTLLGLHNTLDPNVRAENEAKYKQR</sequence>
<dbReference type="GO" id="GO:0000045">
    <property type="term" value="P:autophagosome assembly"/>
    <property type="evidence" value="ECO:0007669"/>
    <property type="project" value="TreeGrafter"/>
</dbReference>
<feature type="region of interest" description="Disordered" evidence="13">
    <location>
        <begin position="427"/>
        <end position="467"/>
    </location>
</feature>
<comment type="similarity">
    <text evidence="3">Belongs to the ATG2 family.</text>
</comment>
<name>A0A0C3NVV7_PHLG1</name>
<evidence type="ECO:0000256" key="5">
    <source>
        <dbReference type="ARBA" id="ARBA00022448"/>
    </source>
</evidence>
<evidence type="ECO:0000256" key="4">
    <source>
        <dbReference type="ARBA" id="ARBA00018070"/>
    </source>
</evidence>
<organism evidence="14 15">
    <name type="scientific">Phlebiopsis gigantea (strain 11061_1 CR5-6)</name>
    <name type="common">White-rot fungus</name>
    <name type="synonym">Peniophora gigantea</name>
    <dbReference type="NCBI Taxonomy" id="745531"/>
    <lineage>
        <taxon>Eukaryota</taxon>
        <taxon>Fungi</taxon>
        <taxon>Dikarya</taxon>
        <taxon>Basidiomycota</taxon>
        <taxon>Agaricomycotina</taxon>
        <taxon>Agaricomycetes</taxon>
        <taxon>Polyporales</taxon>
        <taxon>Phanerochaetaceae</taxon>
        <taxon>Phlebiopsis</taxon>
    </lineage>
</organism>
<feature type="compositionally biased region" description="Low complexity" evidence="13">
    <location>
        <begin position="502"/>
        <end position="520"/>
    </location>
</feature>
<dbReference type="GO" id="GO:0005789">
    <property type="term" value="C:endoplasmic reticulum membrane"/>
    <property type="evidence" value="ECO:0007669"/>
    <property type="project" value="UniProtKB-SubCell"/>
</dbReference>
<feature type="compositionally biased region" description="Polar residues" evidence="13">
    <location>
        <begin position="1652"/>
        <end position="1668"/>
    </location>
</feature>
<keyword evidence="6" id="KW-0256">Endoplasmic reticulum</keyword>
<evidence type="ECO:0000256" key="10">
    <source>
        <dbReference type="ARBA" id="ARBA00024479"/>
    </source>
</evidence>
<evidence type="ECO:0000256" key="6">
    <source>
        <dbReference type="ARBA" id="ARBA00022824"/>
    </source>
</evidence>
<dbReference type="OrthoDB" id="18982at2759"/>
<feature type="compositionally biased region" description="Polar residues" evidence="13">
    <location>
        <begin position="374"/>
        <end position="394"/>
    </location>
</feature>
<dbReference type="Proteomes" id="UP000053257">
    <property type="component" value="Unassembled WGS sequence"/>
</dbReference>
<dbReference type="GO" id="GO:0034727">
    <property type="term" value="P:piecemeal microautophagy of the nucleus"/>
    <property type="evidence" value="ECO:0007669"/>
    <property type="project" value="TreeGrafter"/>
</dbReference>
<feature type="compositionally biased region" description="Polar residues" evidence="13">
    <location>
        <begin position="427"/>
        <end position="436"/>
    </location>
</feature>
<dbReference type="STRING" id="745531.A0A0C3NVV7"/>
<dbReference type="GO" id="GO:0043495">
    <property type="term" value="F:protein-membrane adaptor activity"/>
    <property type="evidence" value="ECO:0007669"/>
    <property type="project" value="TreeGrafter"/>
</dbReference>
<feature type="region of interest" description="Disordered" evidence="13">
    <location>
        <begin position="501"/>
        <end position="520"/>
    </location>
</feature>
<dbReference type="Pfam" id="PF13329">
    <property type="entry name" value="ATG2_CAD"/>
    <property type="match status" value="1"/>
</dbReference>